<dbReference type="GO" id="GO:0005634">
    <property type="term" value="C:nucleus"/>
    <property type="evidence" value="ECO:0007669"/>
    <property type="project" value="UniProtKB-SubCell"/>
</dbReference>
<evidence type="ECO:0000256" key="3">
    <source>
        <dbReference type="SAM" id="MobiDB-lite"/>
    </source>
</evidence>
<dbReference type="Proteomes" id="UP000193719">
    <property type="component" value="Unassembled WGS sequence"/>
</dbReference>
<feature type="compositionally biased region" description="Low complexity" evidence="3">
    <location>
        <begin position="106"/>
        <end position="130"/>
    </location>
</feature>
<keyword evidence="6" id="KW-1185">Reference proteome</keyword>
<dbReference type="STRING" id="1754191.A0A1Y1VHN9"/>
<reference evidence="5 6" key="1">
    <citation type="submission" date="2016-08" db="EMBL/GenBank/DDBJ databases">
        <title>Genomes of anaerobic fungi encode conserved fungal cellulosomes for biomass hydrolysis.</title>
        <authorList>
            <consortium name="DOE Joint Genome Institute"/>
            <person name="Haitjema C.H."/>
            <person name="Gilmore S.P."/>
            <person name="Henske J.K."/>
            <person name="Solomon K.V."/>
            <person name="De Groot R."/>
            <person name="Kuo A."/>
            <person name="Mondo S.J."/>
            <person name="Salamov A.A."/>
            <person name="Labutti K."/>
            <person name="Zhao Z."/>
            <person name="Chiniquy J."/>
            <person name="Barry K."/>
            <person name="Brewer H.M."/>
            <person name="Purvine S.O."/>
            <person name="Wright A.T."/>
            <person name="Boxma B."/>
            <person name="Van Alen T."/>
            <person name="Hackstein J.H."/>
            <person name="Baker S.E."/>
            <person name="Grigoriev I.V."/>
            <person name="O'Malley M.A."/>
        </authorList>
    </citation>
    <scope>NUCLEOTIDE SEQUENCE [LARGE SCALE GENOMIC DNA]</scope>
    <source>
        <strain evidence="6">finn</strain>
    </source>
</reference>
<gene>
    <name evidence="5" type="ORF">BCR36DRAFT_319987</name>
</gene>
<dbReference type="AlphaFoldDB" id="A0A1Y1VHN9"/>
<accession>A0A1Y1VHN9</accession>
<feature type="domain" description="RanBD1" evidence="4">
    <location>
        <begin position="155"/>
        <end position="231"/>
    </location>
</feature>
<feature type="compositionally biased region" description="Basic and acidic residues" evidence="3">
    <location>
        <begin position="1"/>
        <end position="78"/>
    </location>
</feature>
<dbReference type="InterPro" id="IPR011993">
    <property type="entry name" value="PH-like_dom_sf"/>
</dbReference>
<reference evidence="5 6" key="2">
    <citation type="submission" date="2016-08" db="EMBL/GenBank/DDBJ databases">
        <title>Pervasive Adenine N6-methylation of Active Genes in Fungi.</title>
        <authorList>
            <consortium name="DOE Joint Genome Institute"/>
            <person name="Mondo S.J."/>
            <person name="Dannebaum R.O."/>
            <person name="Kuo R.C."/>
            <person name="Labutti K."/>
            <person name="Haridas S."/>
            <person name="Kuo A."/>
            <person name="Salamov A."/>
            <person name="Ahrendt S.R."/>
            <person name="Lipzen A."/>
            <person name="Sullivan W."/>
            <person name="Andreopoulos W.B."/>
            <person name="Clum A."/>
            <person name="Lindquist E."/>
            <person name="Daum C."/>
            <person name="Ramamoorthy G.K."/>
            <person name="Gryganskyi A."/>
            <person name="Culley D."/>
            <person name="Magnuson J.K."/>
            <person name="James T.Y."/>
            <person name="O'Malley M.A."/>
            <person name="Stajich J.E."/>
            <person name="Spatafora J.W."/>
            <person name="Visel A."/>
            <person name="Grigoriev I.V."/>
        </authorList>
    </citation>
    <scope>NUCLEOTIDE SEQUENCE [LARGE SCALE GENOMIC DNA]</scope>
    <source>
        <strain evidence="6">finn</strain>
    </source>
</reference>
<keyword evidence="2" id="KW-0539">Nucleus</keyword>
<dbReference type="EMBL" id="MCFH01000007">
    <property type="protein sequence ID" value="ORX56549.1"/>
    <property type="molecule type" value="Genomic_DNA"/>
</dbReference>
<dbReference type="PANTHER" id="PTHR23138:SF142">
    <property type="entry name" value="RAN-BINDING PROTEIN 3B-RELATED"/>
    <property type="match status" value="1"/>
</dbReference>
<evidence type="ECO:0000313" key="5">
    <source>
        <dbReference type="EMBL" id="ORX56549.1"/>
    </source>
</evidence>
<feature type="region of interest" description="Disordered" evidence="3">
    <location>
        <begin position="1"/>
        <end position="92"/>
    </location>
</feature>
<feature type="compositionally biased region" description="Low complexity" evidence="3">
    <location>
        <begin position="80"/>
        <end position="92"/>
    </location>
</feature>
<evidence type="ECO:0000256" key="2">
    <source>
        <dbReference type="ARBA" id="ARBA00023242"/>
    </source>
</evidence>
<feature type="compositionally biased region" description="Basic and acidic residues" evidence="3">
    <location>
        <begin position="138"/>
        <end position="163"/>
    </location>
</feature>
<dbReference type="InterPro" id="IPR045255">
    <property type="entry name" value="RanBP1-like"/>
</dbReference>
<comment type="subcellular location">
    <subcellularLocation>
        <location evidence="1">Nucleus</location>
    </subcellularLocation>
</comment>
<organism evidence="5 6">
    <name type="scientific">Piromyces finnis</name>
    <dbReference type="NCBI Taxonomy" id="1754191"/>
    <lineage>
        <taxon>Eukaryota</taxon>
        <taxon>Fungi</taxon>
        <taxon>Fungi incertae sedis</taxon>
        <taxon>Chytridiomycota</taxon>
        <taxon>Chytridiomycota incertae sedis</taxon>
        <taxon>Neocallimastigomycetes</taxon>
        <taxon>Neocallimastigales</taxon>
        <taxon>Neocallimastigaceae</taxon>
        <taxon>Piromyces</taxon>
    </lineage>
</organism>
<dbReference type="PROSITE" id="PS50196">
    <property type="entry name" value="RANBD1"/>
    <property type="match status" value="1"/>
</dbReference>
<dbReference type="SMART" id="SM00160">
    <property type="entry name" value="RanBD"/>
    <property type="match status" value="1"/>
</dbReference>
<dbReference type="Pfam" id="PF00638">
    <property type="entry name" value="Ran_BP1"/>
    <property type="match status" value="1"/>
</dbReference>
<sequence length="276" mass="31380">MKPVAGEKRERESEDDSKKNESETEVKDKVVESKNETTEKKEEESKEKKEDKKEDKDEKEPETKKQKVDKEDKADEKTTSSSPKKSVFGSSSSNVSFASFASYKSPFGSLSTEKSSFSSFGKSTNNNTSFESLLSEGKPFDKKKEEKTDDKNSQFKEQTDTKTGEEDEECIHFVRAKLYEDENNSWKERGIGMLKINRNKEDNSKVRLVMRSEGILRVILNERILPGMKFNVIQEKYISFAAIADSKTIKKYLIKAGTAMSANELCQALIKAIPKK</sequence>
<dbReference type="SUPFAM" id="SSF50729">
    <property type="entry name" value="PH domain-like"/>
    <property type="match status" value="1"/>
</dbReference>
<dbReference type="PANTHER" id="PTHR23138">
    <property type="entry name" value="RAN BINDING PROTEIN"/>
    <property type="match status" value="1"/>
</dbReference>
<evidence type="ECO:0000256" key="1">
    <source>
        <dbReference type="ARBA" id="ARBA00004123"/>
    </source>
</evidence>
<dbReference type="Gene3D" id="2.30.29.30">
    <property type="entry name" value="Pleckstrin-homology domain (PH domain)/Phosphotyrosine-binding domain (PTB)"/>
    <property type="match status" value="1"/>
</dbReference>
<dbReference type="OrthoDB" id="185618at2759"/>
<comment type="caution">
    <text evidence="5">The sequence shown here is derived from an EMBL/GenBank/DDBJ whole genome shotgun (WGS) entry which is preliminary data.</text>
</comment>
<feature type="region of interest" description="Disordered" evidence="3">
    <location>
        <begin position="106"/>
        <end position="163"/>
    </location>
</feature>
<proteinExistence type="predicted"/>
<dbReference type="InterPro" id="IPR000156">
    <property type="entry name" value="Ran_bind_dom"/>
</dbReference>
<evidence type="ECO:0000313" key="6">
    <source>
        <dbReference type="Proteomes" id="UP000193719"/>
    </source>
</evidence>
<name>A0A1Y1VHN9_9FUNG</name>
<protein>
    <submittedName>
        <fullName evidence="5">PH domain-like protein</fullName>
    </submittedName>
</protein>
<evidence type="ECO:0000259" key="4">
    <source>
        <dbReference type="PROSITE" id="PS50196"/>
    </source>
</evidence>